<accession>I3Y5Z4</accession>
<evidence type="ECO:0000313" key="2">
    <source>
        <dbReference type="EMBL" id="AFL72412.1"/>
    </source>
</evidence>
<dbReference type="KEGG" id="tvi:Thivi_0343"/>
<protein>
    <recommendedName>
        <fullName evidence="4">Motility protein</fullName>
    </recommendedName>
</protein>
<dbReference type="Proteomes" id="UP000006062">
    <property type="component" value="Chromosome"/>
</dbReference>
<evidence type="ECO:0000256" key="1">
    <source>
        <dbReference type="SAM" id="MobiDB-lite"/>
    </source>
</evidence>
<evidence type="ECO:0008006" key="4">
    <source>
        <dbReference type="Google" id="ProtNLM"/>
    </source>
</evidence>
<reference evidence="2 3" key="1">
    <citation type="submission" date="2012-06" db="EMBL/GenBank/DDBJ databases">
        <title>Complete sequence of Thiocystis violascens DSM 198.</title>
        <authorList>
            <consortium name="US DOE Joint Genome Institute"/>
            <person name="Lucas S."/>
            <person name="Han J."/>
            <person name="Lapidus A."/>
            <person name="Cheng J.-F."/>
            <person name="Goodwin L."/>
            <person name="Pitluck S."/>
            <person name="Peters L."/>
            <person name="Ovchinnikova G."/>
            <person name="Teshima H."/>
            <person name="Detter J.C."/>
            <person name="Han C."/>
            <person name="Tapia R."/>
            <person name="Land M."/>
            <person name="Hauser L."/>
            <person name="Kyrpides N."/>
            <person name="Ivanova N."/>
            <person name="Pagani I."/>
            <person name="Vogl K."/>
            <person name="Liu Z."/>
            <person name="Frigaard N.-U."/>
            <person name="Bryant D."/>
            <person name="Woyke T."/>
        </authorList>
    </citation>
    <scope>NUCLEOTIDE SEQUENCE [LARGE SCALE GENOMIC DNA]</scope>
    <source>
        <strain evidence="3">ATCC 17096 / DSM 198 / 6111</strain>
    </source>
</reference>
<sequence>MDVSSTTGIPSAANAMLANQTANASAVSVLKQSLDMQAETVAALLPTEPATAPGQGLPEHIGRNINITA</sequence>
<dbReference type="eggNOG" id="ENOG5033P16">
    <property type="taxonomic scope" value="Bacteria"/>
</dbReference>
<dbReference type="InterPro" id="IPR025906">
    <property type="entry name" value="YjfB_motility"/>
</dbReference>
<dbReference type="OrthoDB" id="8548265at2"/>
<name>I3Y5Z4_THIV6</name>
<dbReference type="EMBL" id="CP003154">
    <property type="protein sequence ID" value="AFL72412.1"/>
    <property type="molecule type" value="Genomic_DNA"/>
</dbReference>
<feature type="region of interest" description="Disordered" evidence="1">
    <location>
        <begin position="49"/>
        <end position="69"/>
    </location>
</feature>
<gene>
    <name evidence="2" type="ordered locus">Thivi_0343</name>
</gene>
<dbReference type="Pfam" id="PF14070">
    <property type="entry name" value="YjfB_motility"/>
    <property type="match status" value="1"/>
</dbReference>
<dbReference type="HOGENOM" id="CLU_202963_0_0_6"/>
<dbReference type="RefSeq" id="WP_014776916.1">
    <property type="nucleotide sequence ID" value="NC_018012.1"/>
</dbReference>
<keyword evidence="3" id="KW-1185">Reference proteome</keyword>
<evidence type="ECO:0000313" key="3">
    <source>
        <dbReference type="Proteomes" id="UP000006062"/>
    </source>
</evidence>
<dbReference type="AlphaFoldDB" id="I3Y5Z4"/>
<proteinExistence type="predicted"/>
<organism evidence="2 3">
    <name type="scientific">Thiocystis violascens (strain ATCC 17096 / DSM 198 / 6111)</name>
    <name type="common">Chromatium violascens</name>
    <dbReference type="NCBI Taxonomy" id="765911"/>
    <lineage>
        <taxon>Bacteria</taxon>
        <taxon>Pseudomonadati</taxon>
        <taxon>Pseudomonadota</taxon>
        <taxon>Gammaproteobacteria</taxon>
        <taxon>Chromatiales</taxon>
        <taxon>Chromatiaceae</taxon>
        <taxon>Thiocystis</taxon>
    </lineage>
</organism>